<sequence>MAFHAYLLRCSDGSYYAGHAEDLESRIAQHQQGLIGGYTTFRRPVILVWTESFGTRDEGLTVERQIKGWSRAKKRALIDGDWERLKLLARNRQDQ</sequence>
<dbReference type="RefSeq" id="WP_380794995.1">
    <property type="nucleotide sequence ID" value="NZ_JBHRVU010000004.1"/>
</dbReference>
<accession>A0ABV7NCP1</accession>
<name>A0ABV7NCP1_9SPHN</name>
<proteinExistence type="inferred from homology"/>
<dbReference type="CDD" id="cd10456">
    <property type="entry name" value="GIY-YIG_UPF0213"/>
    <property type="match status" value="1"/>
</dbReference>
<dbReference type="PROSITE" id="PS50164">
    <property type="entry name" value="GIY_YIG"/>
    <property type="match status" value="1"/>
</dbReference>
<reference evidence="4" key="1">
    <citation type="journal article" date="2019" name="Int. J. Syst. Evol. Microbiol.">
        <title>The Global Catalogue of Microorganisms (GCM) 10K type strain sequencing project: providing services to taxonomists for standard genome sequencing and annotation.</title>
        <authorList>
            <consortium name="The Broad Institute Genomics Platform"/>
            <consortium name="The Broad Institute Genome Sequencing Center for Infectious Disease"/>
            <person name="Wu L."/>
            <person name="Ma J."/>
        </authorList>
    </citation>
    <scope>NUCLEOTIDE SEQUENCE [LARGE SCALE GENOMIC DNA]</scope>
    <source>
        <strain evidence="4">CCM 7491</strain>
    </source>
</reference>
<evidence type="ECO:0000313" key="3">
    <source>
        <dbReference type="EMBL" id="MFC3441244.1"/>
    </source>
</evidence>
<dbReference type="PANTHER" id="PTHR34477">
    <property type="entry name" value="UPF0213 PROTEIN YHBQ"/>
    <property type="match status" value="1"/>
</dbReference>
<dbReference type="InterPro" id="IPR050190">
    <property type="entry name" value="UPF0213_domain"/>
</dbReference>
<protein>
    <submittedName>
        <fullName evidence="3">GIY-YIG nuclease family protein</fullName>
    </submittedName>
</protein>
<keyword evidence="4" id="KW-1185">Reference proteome</keyword>
<comment type="caution">
    <text evidence="3">The sequence shown here is derived from an EMBL/GenBank/DDBJ whole genome shotgun (WGS) entry which is preliminary data.</text>
</comment>
<dbReference type="EMBL" id="JBHRVU010000004">
    <property type="protein sequence ID" value="MFC3441244.1"/>
    <property type="molecule type" value="Genomic_DNA"/>
</dbReference>
<evidence type="ECO:0000259" key="2">
    <source>
        <dbReference type="PROSITE" id="PS50164"/>
    </source>
</evidence>
<comment type="similarity">
    <text evidence="1">Belongs to the UPF0213 family.</text>
</comment>
<dbReference type="Gene3D" id="3.40.1440.10">
    <property type="entry name" value="GIY-YIG endonuclease"/>
    <property type="match status" value="1"/>
</dbReference>
<evidence type="ECO:0000256" key="1">
    <source>
        <dbReference type="ARBA" id="ARBA00007435"/>
    </source>
</evidence>
<feature type="domain" description="GIY-YIG" evidence="2">
    <location>
        <begin position="1"/>
        <end position="76"/>
    </location>
</feature>
<dbReference type="InterPro" id="IPR000305">
    <property type="entry name" value="GIY-YIG_endonuc"/>
</dbReference>
<dbReference type="Pfam" id="PF01541">
    <property type="entry name" value="GIY-YIG"/>
    <property type="match status" value="1"/>
</dbReference>
<dbReference type="Proteomes" id="UP001595681">
    <property type="component" value="Unassembled WGS sequence"/>
</dbReference>
<dbReference type="PANTHER" id="PTHR34477:SF1">
    <property type="entry name" value="UPF0213 PROTEIN YHBQ"/>
    <property type="match status" value="1"/>
</dbReference>
<dbReference type="InterPro" id="IPR035901">
    <property type="entry name" value="GIY-YIG_endonuc_sf"/>
</dbReference>
<dbReference type="SUPFAM" id="SSF82771">
    <property type="entry name" value="GIY-YIG endonuclease"/>
    <property type="match status" value="1"/>
</dbReference>
<gene>
    <name evidence="3" type="ORF">ACFOKF_08545</name>
</gene>
<evidence type="ECO:0000313" key="4">
    <source>
        <dbReference type="Proteomes" id="UP001595681"/>
    </source>
</evidence>
<organism evidence="3 4">
    <name type="scientific">Sphingobium rhizovicinum</name>
    <dbReference type="NCBI Taxonomy" id="432308"/>
    <lineage>
        <taxon>Bacteria</taxon>
        <taxon>Pseudomonadati</taxon>
        <taxon>Pseudomonadota</taxon>
        <taxon>Alphaproteobacteria</taxon>
        <taxon>Sphingomonadales</taxon>
        <taxon>Sphingomonadaceae</taxon>
        <taxon>Sphingobium</taxon>
    </lineage>
</organism>